<evidence type="ECO:0000313" key="2">
    <source>
        <dbReference type="Proteomes" id="UP001250698"/>
    </source>
</evidence>
<dbReference type="Proteomes" id="UP001250698">
    <property type="component" value="Unassembled WGS sequence"/>
</dbReference>
<name>A0ABU3TGG9_9BACT</name>
<proteinExistence type="predicted"/>
<dbReference type="EMBL" id="JAWDJT010000004">
    <property type="protein sequence ID" value="MDU0370461.1"/>
    <property type="molecule type" value="Genomic_DNA"/>
</dbReference>
<gene>
    <name evidence="1" type="ORF">ROI90_08670</name>
</gene>
<evidence type="ECO:0000313" key="1">
    <source>
        <dbReference type="EMBL" id="MDU0370461.1"/>
    </source>
</evidence>
<sequence>MQLLFKNDHCRIFLDESIPALYQEWQGFVAGEALREAHDATVQLLRQHQLSRVLADTRQMRVIPRADQQWIMDSFFPRAIAAGYRRVAVVQAEDAFNQTSVQNILGGVTQNTLLVAEHFRSVPEARAWLQAQ</sequence>
<organism evidence="1 2">
    <name type="scientific">Hymenobacter endophyticus</name>
    <dbReference type="NCBI Taxonomy" id="3076335"/>
    <lineage>
        <taxon>Bacteria</taxon>
        <taxon>Pseudomonadati</taxon>
        <taxon>Bacteroidota</taxon>
        <taxon>Cytophagia</taxon>
        <taxon>Cytophagales</taxon>
        <taxon>Hymenobacteraceae</taxon>
        <taxon>Hymenobacter</taxon>
    </lineage>
</organism>
<dbReference type="Pfam" id="PF11964">
    <property type="entry name" value="SpoIIAA-like"/>
    <property type="match status" value="1"/>
</dbReference>
<reference evidence="1 2" key="1">
    <citation type="submission" date="2023-10" db="EMBL/GenBank/DDBJ databases">
        <title>Hymenobacter endophyticus sp. nov., an isolate from the leaf tissues of wheat.</title>
        <authorList>
            <person name="Dai Y."/>
        </authorList>
    </citation>
    <scope>NUCLEOTIDE SEQUENCE [LARGE SCALE GENOMIC DNA]</scope>
    <source>
        <strain evidence="1 2">ZK17L-C2</strain>
    </source>
</reference>
<protein>
    <submittedName>
        <fullName evidence="1">STAS/SEC14 domain-containing protein</fullName>
    </submittedName>
</protein>
<accession>A0ABU3TGG9</accession>
<dbReference type="RefSeq" id="WP_315997941.1">
    <property type="nucleotide sequence ID" value="NZ_JAWDJT010000004.1"/>
</dbReference>
<dbReference type="InterPro" id="IPR021866">
    <property type="entry name" value="SpoIIAA-like"/>
</dbReference>
<keyword evidence="2" id="KW-1185">Reference proteome</keyword>
<comment type="caution">
    <text evidence="1">The sequence shown here is derived from an EMBL/GenBank/DDBJ whole genome shotgun (WGS) entry which is preliminary data.</text>
</comment>